<dbReference type="EMBL" id="LFWA01000008">
    <property type="protein sequence ID" value="KTW29997.1"/>
    <property type="molecule type" value="Genomic_DNA"/>
</dbReference>
<proteinExistence type="predicted"/>
<dbReference type="GO" id="GO:0003712">
    <property type="term" value="F:transcription coregulator activity"/>
    <property type="evidence" value="ECO:0007669"/>
    <property type="project" value="InterPro"/>
</dbReference>
<dbReference type="Proteomes" id="UP000053447">
    <property type="component" value="Unassembled WGS sequence"/>
</dbReference>
<dbReference type="eggNOG" id="ENOG502QQB6">
    <property type="taxonomic scope" value="Eukaryota"/>
</dbReference>
<comment type="caution">
    <text evidence="2">The sequence shown here is derived from an EMBL/GenBank/DDBJ whole genome shotgun (WGS) entry which is preliminary data.</text>
</comment>
<reference evidence="3" key="1">
    <citation type="journal article" date="2016" name="Nat. Commun.">
        <title>Genome analysis of three Pneumocystis species reveals adaptation mechanisms to life exclusively in mammalian hosts.</title>
        <authorList>
            <person name="Ma L."/>
            <person name="Chen Z."/>
            <person name="Huang D.W."/>
            <person name="Kutty G."/>
            <person name="Ishihara M."/>
            <person name="Wang H."/>
            <person name="Abouelleil A."/>
            <person name="Bishop L."/>
            <person name="Davey E."/>
            <person name="Deng R."/>
            <person name="Deng X."/>
            <person name="Fan L."/>
            <person name="Fantoni G."/>
            <person name="Fitzgerald M."/>
            <person name="Gogineni E."/>
            <person name="Goldberg J.M."/>
            <person name="Handley G."/>
            <person name="Hu X."/>
            <person name="Huber C."/>
            <person name="Jiao X."/>
            <person name="Jones K."/>
            <person name="Levin J.Z."/>
            <person name="Liu Y."/>
            <person name="Macdonald P."/>
            <person name="Melnikov A."/>
            <person name="Raley C."/>
            <person name="Sassi M."/>
            <person name="Sherman B.T."/>
            <person name="Song X."/>
            <person name="Sykes S."/>
            <person name="Tran B."/>
            <person name="Walsh L."/>
            <person name="Xia Y."/>
            <person name="Yang J."/>
            <person name="Young S."/>
            <person name="Zeng Q."/>
            <person name="Zheng X."/>
            <person name="Stephens R."/>
            <person name="Nusbaum C."/>
            <person name="Birren B.W."/>
            <person name="Azadi P."/>
            <person name="Lempicki R.A."/>
            <person name="Cuomo C.A."/>
            <person name="Kovacs J.A."/>
        </authorList>
    </citation>
    <scope>NUCLEOTIDE SEQUENCE [LARGE SCALE GENOMIC DNA]</scope>
    <source>
        <strain evidence="3">RU7</strain>
    </source>
</reference>
<sequence>MKKKKHQKAQEGDIEPFNHARRLGSTLPLTRFHQHIEKPSSEMIPSFTLGDMILSLKEGSDESARATLHEAFGDCYSYEKFQENNSDKMDEVDSDVCMSSEGEYRYESSSYGKNWEFSVSRSLKQQKHPKLQSHNNKASFSHKENTNLSHPVISNGVLLPNHHPHVVNACVSEEIVCKDFSFSKKTSKKHLSSLVAKFHSSLKEKDFLSVSERKEKKNKVYIPKICEDKVIDNELLSDSDLYDNDDGIFHFDKEYSSSLQSIKGLNEKNRRNTIDKIKSDVEDEKTCTIIIEEKNPRISTCSKIEVSPYSDNEEDLFLTEDFQDENPYIPLFKTQSYERYSSSDDIWNCYSSSFASFVSDANDITDIDRVPNKYFFHNDPSISDQKGDTTDEDQNFIMKKITQKKQNECNAPNDATEKEISCFVEVTNCTLPSHDPKTSILTKENNLEPNHVFTTASSTISKSTTPNIINKPPLLGTWTRDLRRPMGIIDGTCTNIIDPTTSPCTILSPESTNFSPSSIPSLNDILDTSAFVQLSSSNSSSSSITKSYLSDFYRWDRIPIGTFRRHQQRFTNTREELIKGEWYVLTSKSRRQQSNVPILGTTICRKKKRLRKQKYKNKLKNNIELFEEEEEIGKEQCGLGLGPQLSPLFNGLS</sequence>
<dbReference type="PANTHER" id="PTHR28057">
    <property type="entry name" value="PROTEIN IFH1-RELATED"/>
    <property type="match status" value="1"/>
</dbReference>
<evidence type="ECO:0000256" key="1">
    <source>
        <dbReference type="SAM" id="MobiDB-lite"/>
    </source>
</evidence>
<organism evidence="2 3">
    <name type="scientific">Pneumocystis jirovecii (strain RU7)</name>
    <name type="common">Human pneumocystis pneumonia agent</name>
    <dbReference type="NCBI Taxonomy" id="1408657"/>
    <lineage>
        <taxon>Eukaryota</taxon>
        <taxon>Fungi</taxon>
        <taxon>Dikarya</taxon>
        <taxon>Ascomycota</taxon>
        <taxon>Taphrinomycotina</taxon>
        <taxon>Pneumocystomycetes</taxon>
        <taxon>Pneumocystaceae</taxon>
        <taxon>Pneumocystis</taxon>
    </lineage>
</organism>
<dbReference type="Pfam" id="PF10380">
    <property type="entry name" value="CRF1"/>
    <property type="match status" value="1"/>
</dbReference>
<dbReference type="InterPro" id="IPR018837">
    <property type="entry name" value="TF_CRF1/IFH1"/>
</dbReference>
<protein>
    <submittedName>
        <fullName evidence="2">Uncharacterized protein</fullName>
    </submittedName>
</protein>
<dbReference type="RefSeq" id="XP_018229558.1">
    <property type="nucleotide sequence ID" value="XM_018374204.1"/>
</dbReference>
<dbReference type="AlphaFoldDB" id="A0A0W4ZNQ9"/>
<keyword evidence="3" id="KW-1185">Reference proteome</keyword>
<accession>A0A0W4ZNQ9</accession>
<dbReference type="PANTHER" id="PTHR28057:SF1">
    <property type="entry name" value="PROTEIN IFH1-RELATED"/>
    <property type="match status" value="1"/>
</dbReference>
<dbReference type="GeneID" id="28940459"/>
<dbReference type="OrthoDB" id="5401119at2759"/>
<name>A0A0W4ZNQ9_PNEJ7</name>
<feature type="region of interest" description="Disordered" evidence="1">
    <location>
        <begin position="1"/>
        <end position="20"/>
    </location>
</feature>
<gene>
    <name evidence="2" type="ORF">T551_01941</name>
</gene>
<evidence type="ECO:0000313" key="2">
    <source>
        <dbReference type="EMBL" id="KTW29997.1"/>
    </source>
</evidence>
<dbReference type="GO" id="GO:0060962">
    <property type="term" value="P:regulation of ribosomal protein gene transcription by RNA polymerase II"/>
    <property type="evidence" value="ECO:0007669"/>
    <property type="project" value="InterPro"/>
</dbReference>
<dbReference type="VEuPathDB" id="FungiDB:T551_01941"/>
<evidence type="ECO:0000313" key="3">
    <source>
        <dbReference type="Proteomes" id="UP000053447"/>
    </source>
</evidence>